<dbReference type="Proteomes" id="UP000606935">
    <property type="component" value="Unassembled WGS sequence"/>
</dbReference>
<gene>
    <name evidence="1" type="ORF">GCM10010982_21090</name>
</gene>
<reference evidence="1" key="1">
    <citation type="journal article" date="2014" name="Int. J. Syst. Evol. Microbiol.">
        <title>Complete genome sequence of Corynebacterium casei LMG S-19264T (=DSM 44701T), isolated from a smear-ripened cheese.</title>
        <authorList>
            <consortium name="US DOE Joint Genome Institute (JGI-PGF)"/>
            <person name="Walter F."/>
            <person name="Albersmeier A."/>
            <person name="Kalinowski J."/>
            <person name="Ruckert C."/>
        </authorList>
    </citation>
    <scope>NUCLEOTIDE SEQUENCE</scope>
    <source>
        <strain evidence="1">CGMCC 1.7086</strain>
    </source>
</reference>
<evidence type="ECO:0000313" key="1">
    <source>
        <dbReference type="EMBL" id="GGO69583.1"/>
    </source>
</evidence>
<comment type="caution">
    <text evidence="1">The sequence shown here is derived from an EMBL/GenBank/DDBJ whole genome shotgun (WGS) entry which is preliminary data.</text>
</comment>
<proteinExistence type="predicted"/>
<organism evidence="1 2">
    <name type="scientific">Bowmanella pacifica</name>
    <dbReference type="NCBI Taxonomy" id="502051"/>
    <lineage>
        <taxon>Bacteria</taxon>
        <taxon>Pseudomonadati</taxon>
        <taxon>Pseudomonadota</taxon>
        <taxon>Gammaproteobacteria</taxon>
        <taxon>Alteromonadales</taxon>
        <taxon>Alteromonadaceae</taxon>
        <taxon>Bowmanella</taxon>
    </lineage>
</organism>
<keyword evidence="2" id="KW-1185">Reference proteome</keyword>
<sequence length="84" mass="9700">MSIDLQQVEIQLERMLMWAHALLGMSHDYKVLCESELFDSAFRECAKANMKQVESLYAEMATRFPDLPSLDDMLVCAEIQDEEP</sequence>
<name>A0A917YXE2_9ALTE</name>
<dbReference type="EMBL" id="BMLS01000003">
    <property type="protein sequence ID" value="GGO69583.1"/>
    <property type="molecule type" value="Genomic_DNA"/>
</dbReference>
<protein>
    <submittedName>
        <fullName evidence="1">Uncharacterized protein</fullName>
    </submittedName>
</protein>
<reference evidence="1" key="2">
    <citation type="submission" date="2020-09" db="EMBL/GenBank/DDBJ databases">
        <authorList>
            <person name="Sun Q."/>
            <person name="Zhou Y."/>
        </authorList>
    </citation>
    <scope>NUCLEOTIDE SEQUENCE</scope>
    <source>
        <strain evidence="1">CGMCC 1.7086</strain>
    </source>
</reference>
<dbReference type="AlphaFoldDB" id="A0A917YXE2"/>
<accession>A0A917YXE2</accession>
<dbReference type="RefSeq" id="WP_188694469.1">
    <property type="nucleotide sequence ID" value="NZ_BMLS01000003.1"/>
</dbReference>
<evidence type="ECO:0000313" key="2">
    <source>
        <dbReference type="Proteomes" id="UP000606935"/>
    </source>
</evidence>